<evidence type="ECO:0000256" key="17">
    <source>
        <dbReference type="SAM" id="SignalP"/>
    </source>
</evidence>
<feature type="chain" id="PRO_5046649832" description="CFEM domain-containing protein" evidence="17">
    <location>
        <begin position="22"/>
        <end position="436"/>
    </location>
</feature>
<keyword evidence="6" id="KW-0336">GPI-anchor</keyword>
<keyword evidence="11 13" id="KW-1015">Disulfide bond</keyword>
<accession>A0ABP2EKB9</accession>
<keyword evidence="9 16" id="KW-1133">Transmembrane helix</keyword>
<dbReference type="Pfam" id="PF05730">
    <property type="entry name" value="CFEM"/>
    <property type="match status" value="1"/>
</dbReference>
<feature type="compositionally biased region" description="Low complexity" evidence="15">
    <location>
        <begin position="102"/>
        <end position="177"/>
    </location>
</feature>
<evidence type="ECO:0000256" key="7">
    <source>
        <dbReference type="ARBA" id="ARBA00022692"/>
    </source>
</evidence>
<evidence type="ECO:0000256" key="2">
    <source>
        <dbReference type="ARBA" id="ARBA00004589"/>
    </source>
</evidence>
<dbReference type="InterPro" id="IPR008427">
    <property type="entry name" value="Extracellular_membr_CFEM_dom"/>
</dbReference>
<keyword evidence="10 16" id="KW-0472">Membrane</keyword>
<evidence type="ECO:0000256" key="13">
    <source>
        <dbReference type="PROSITE-ProRule" id="PRU01356"/>
    </source>
</evidence>
<feature type="transmembrane region" description="Helical" evidence="16">
    <location>
        <begin position="185"/>
        <end position="204"/>
    </location>
</feature>
<evidence type="ECO:0000256" key="3">
    <source>
        <dbReference type="ARBA" id="ARBA00004613"/>
    </source>
</evidence>
<evidence type="ECO:0000256" key="5">
    <source>
        <dbReference type="ARBA" id="ARBA00022525"/>
    </source>
</evidence>
<evidence type="ECO:0000256" key="16">
    <source>
        <dbReference type="SAM" id="Phobius"/>
    </source>
</evidence>
<feature type="compositionally biased region" description="Polar residues" evidence="15">
    <location>
        <begin position="345"/>
        <end position="356"/>
    </location>
</feature>
<keyword evidence="6" id="KW-0325">Glycoprotein</keyword>
<protein>
    <recommendedName>
        <fullName evidence="18">CFEM domain-containing protein</fullName>
    </recommendedName>
</protein>
<evidence type="ECO:0000313" key="20">
    <source>
        <dbReference type="Proteomes" id="UP000002039"/>
    </source>
</evidence>
<feature type="signal peptide" evidence="17">
    <location>
        <begin position="1"/>
        <end position="21"/>
    </location>
</feature>
<evidence type="ECO:0000256" key="9">
    <source>
        <dbReference type="ARBA" id="ARBA00022989"/>
    </source>
</evidence>
<feature type="compositionally biased region" description="Polar residues" evidence="15">
    <location>
        <begin position="305"/>
        <end position="317"/>
    </location>
</feature>
<evidence type="ECO:0000256" key="15">
    <source>
        <dbReference type="SAM" id="MobiDB-lite"/>
    </source>
</evidence>
<evidence type="ECO:0000256" key="4">
    <source>
        <dbReference type="ARBA" id="ARBA00010031"/>
    </source>
</evidence>
<evidence type="ECO:0000259" key="18">
    <source>
        <dbReference type="PROSITE" id="PS52012"/>
    </source>
</evidence>
<dbReference type="InterPro" id="IPR051694">
    <property type="entry name" value="Immunoregulatory_rcpt-like"/>
</dbReference>
<evidence type="ECO:0000256" key="12">
    <source>
        <dbReference type="ARBA" id="ARBA00023288"/>
    </source>
</evidence>
<evidence type="ECO:0000313" key="19">
    <source>
        <dbReference type="EMBL" id="EEQ83604.1"/>
    </source>
</evidence>
<sequence length="436" mass="46315">MSVRQTFVATVLIAVYAGARASIPDCASKCFQTAVNDHACDQWLSDVDCCRSDAFILLIYNCIYDECSRQPFDEAWSHLREECDKVDVYIPPAHFVPLPEPTSTSSTETTSSTTTTSRSSTSTASVPITTSTAASAAASTTETPPTEPLTTGTTTTGPKANTIPSGSDASNDDNGSGGLNSSTKVVIIVPLVLVALAIALFFFLRRRRKKATPSSTEAPNNAAHENKSLVHEISGTEISRGSRYRYAAELEAVEASRAGGTTLPPPNSTMTPYIAGMDSHTNLTGRPQRVGNQAAASASHTSVVINHQPNDPRTSGTPAPAAIPLAYSPPTTSPVSSSSPPVSPIQPQGTSNFSSQQMSMIEPSLNVSLEESREIQRLLASLEAVERRKRESASRAQMLEREEAAVRAEEKALLEEIRKRTGKLSHGSVSPSPGPV</sequence>
<dbReference type="GeneID" id="69023175"/>
<keyword evidence="7 16" id="KW-0812">Transmembrane</keyword>
<keyword evidence="8 17" id="KW-0732">Signal</keyword>
<dbReference type="RefSeq" id="XP_045271756.1">
    <property type="nucleotide sequence ID" value="XM_045415917.1"/>
</dbReference>
<dbReference type="EMBL" id="EQ999973">
    <property type="protein sequence ID" value="EEQ83604.1"/>
    <property type="molecule type" value="Genomic_DNA"/>
</dbReference>
<comment type="similarity">
    <text evidence="4">Belongs to the RBT5 family.</text>
</comment>
<reference evidence="20" key="1">
    <citation type="journal article" date="2015" name="PLoS Genet.">
        <title>The dynamic genome and transcriptome of the human fungal pathogen Blastomyces and close relative Emmonsia.</title>
        <authorList>
            <person name="Munoz J.F."/>
            <person name="Gauthier G.M."/>
            <person name="Desjardins C.A."/>
            <person name="Gallo J.E."/>
            <person name="Holder J."/>
            <person name="Sullivan T.D."/>
            <person name="Marty A.J."/>
            <person name="Carmen J.C."/>
            <person name="Chen Z."/>
            <person name="Ding L."/>
            <person name="Gujja S."/>
            <person name="Magrini V."/>
            <person name="Misas E."/>
            <person name="Mitreva M."/>
            <person name="Priest M."/>
            <person name="Saif S."/>
            <person name="Whiston E.A."/>
            <person name="Young S."/>
            <person name="Zeng Q."/>
            <person name="Goldman W.E."/>
            <person name="Mardis E.R."/>
            <person name="Taylor J.W."/>
            <person name="McEwen J.G."/>
            <person name="Clay O.K."/>
            <person name="Klein B.S."/>
            <person name="Cuomo C.A."/>
        </authorList>
    </citation>
    <scope>NUCLEOTIDE SEQUENCE [LARGE SCALE GENOMIC DNA]</scope>
    <source>
        <strain evidence="20">ER-3 / ATCC MYA-2586</strain>
    </source>
</reference>
<keyword evidence="20" id="KW-1185">Reference proteome</keyword>
<evidence type="ECO:0000256" key="8">
    <source>
        <dbReference type="ARBA" id="ARBA00022729"/>
    </source>
</evidence>
<dbReference type="PANTHER" id="PTHR15549">
    <property type="entry name" value="PAIRED IMMUNOGLOBULIN-LIKE TYPE 2 RECEPTOR"/>
    <property type="match status" value="1"/>
</dbReference>
<dbReference type="PANTHER" id="PTHR15549:SF30">
    <property type="entry name" value="MID2 DOMAIN-CONTAINING PROTEIN"/>
    <property type="match status" value="1"/>
</dbReference>
<feature type="region of interest" description="Disordered" evidence="15">
    <location>
        <begin position="305"/>
        <end position="356"/>
    </location>
</feature>
<gene>
    <name evidence="19" type="ORF">BDCG_00409</name>
</gene>
<evidence type="ECO:0000256" key="6">
    <source>
        <dbReference type="ARBA" id="ARBA00022622"/>
    </source>
</evidence>
<proteinExistence type="inferred from homology"/>
<feature type="coiled-coil region" evidence="14">
    <location>
        <begin position="375"/>
        <end position="419"/>
    </location>
</feature>
<organism evidence="19 20">
    <name type="scientific">Ajellomyces dermatitidis (strain ER-3 / ATCC MYA-2586)</name>
    <name type="common">Blastomyces dermatitidis</name>
    <dbReference type="NCBI Taxonomy" id="559297"/>
    <lineage>
        <taxon>Eukaryota</taxon>
        <taxon>Fungi</taxon>
        <taxon>Dikarya</taxon>
        <taxon>Ascomycota</taxon>
        <taxon>Pezizomycotina</taxon>
        <taxon>Eurotiomycetes</taxon>
        <taxon>Eurotiomycetidae</taxon>
        <taxon>Onygenales</taxon>
        <taxon>Ajellomycetaceae</taxon>
        <taxon>Blastomyces</taxon>
    </lineage>
</organism>
<keyword evidence="12" id="KW-0449">Lipoprotein</keyword>
<evidence type="ECO:0000256" key="14">
    <source>
        <dbReference type="SAM" id="Coils"/>
    </source>
</evidence>
<evidence type="ECO:0000256" key="10">
    <source>
        <dbReference type="ARBA" id="ARBA00023136"/>
    </source>
</evidence>
<dbReference type="Proteomes" id="UP000002039">
    <property type="component" value="Unassembled WGS sequence"/>
</dbReference>
<evidence type="ECO:0000256" key="1">
    <source>
        <dbReference type="ARBA" id="ARBA00004167"/>
    </source>
</evidence>
<feature type="domain" description="CFEM" evidence="18">
    <location>
        <begin position="1"/>
        <end position="111"/>
    </location>
</feature>
<keyword evidence="5" id="KW-0964">Secreted</keyword>
<feature type="disulfide bond" evidence="13">
    <location>
        <begin position="50"/>
        <end position="83"/>
    </location>
</feature>
<comment type="subcellular location">
    <subcellularLocation>
        <location evidence="2">Membrane</location>
        <topology evidence="2">Lipid-anchor</topology>
        <topology evidence="2">GPI-anchor</topology>
    </subcellularLocation>
    <subcellularLocation>
        <location evidence="1">Membrane</location>
        <topology evidence="1">Single-pass membrane protein</topology>
    </subcellularLocation>
    <subcellularLocation>
        <location evidence="3">Secreted</location>
    </subcellularLocation>
</comment>
<keyword evidence="14" id="KW-0175">Coiled coil</keyword>
<feature type="compositionally biased region" description="Low complexity" evidence="15">
    <location>
        <begin position="328"/>
        <end position="340"/>
    </location>
</feature>
<feature type="region of interest" description="Disordered" evidence="15">
    <location>
        <begin position="97"/>
        <end position="177"/>
    </location>
</feature>
<comment type="caution">
    <text evidence="13">Lacks conserved residue(s) required for the propagation of feature annotation.</text>
</comment>
<dbReference type="PROSITE" id="PS52012">
    <property type="entry name" value="CFEM"/>
    <property type="match status" value="1"/>
</dbReference>
<name>A0ABP2EKB9_AJEDR</name>
<evidence type="ECO:0000256" key="11">
    <source>
        <dbReference type="ARBA" id="ARBA00023157"/>
    </source>
</evidence>